<dbReference type="KEGG" id="ksn:43590818"/>
<dbReference type="Proteomes" id="UP000322225">
    <property type="component" value="Chromosome 8"/>
</dbReference>
<dbReference type="InterPro" id="IPR000868">
    <property type="entry name" value="Isochorismatase-like_dom"/>
</dbReference>
<dbReference type="Pfam" id="PF00857">
    <property type="entry name" value="Isochorismatase"/>
    <property type="match status" value="1"/>
</dbReference>
<proteinExistence type="inferred from homology"/>
<accession>A0A5M6BTQ0</accession>
<reference evidence="2" key="1">
    <citation type="submission" date="2017-08" db="EMBL/GenBank/DDBJ databases">
        <authorList>
            <person name="Cuomo C."/>
            <person name="Billmyre B."/>
            <person name="Heitman J."/>
        </authorList>
    </citation>
    <scope>NUCLEOTIDE SEQUENCE</scope>
    <source>
        <strain evidence="2">CBS 12478</strain>
    </source>
</reference>
<organism evidence="2 3">
    <name type="scientific">Kwoniella shandongensis</name>
    <dbReference type="NCBI Taxonomy" id="1734106"/>
    <lineage>
        <taxon>Eukaryota</taxon>
        <taxon>Fungi</taxon>
        <taxon>Dikarya</taxon>
        <taxon>Basidiomycota</taxon>
        <taxon>Agaricomycotina</taxon>
        <taxon>Tremellomycetes</taxon>
        <taxon>Tremellales</taxon>
        <taxon>Cryptococcaceae</taxon>
        <taxon>Kwoniella</taxon>
    </lineage>
</organism>
<dbReference type="SUPFAM" id="SSF52499">
    <property type="entry name" value="Isochorismatase-like hydrolases"/>
    <property type="match status" value="1"/>
</dbReference>
<dbReference type="PANTHER" id="PTHR14119:SF3">
    <property type="entry name" value="ISOCHORISMATASE DOMAIN-CONTAINING PROTEIN 2"/>
    <property type="match status" value="1"/>
</dbReference>
<sequence>MVHKVVDRRKTLLMVCDVQERFREGTHGFDHMAQSISKMVRAAKFLGMATLLTEQNGSGPTAHEVKDVIDGKQHIGTFGKDGFSMITDETEDLVAKYDNFLLVGIEAHVCILQTALDLLDIPKNRKRVYVLADAISACHELEIPLAFDRMRDEGAVVTTSEAILFQLMGDGTEGDDTPISDLIKAERKNTAKALETLLPHPSQTAPIRNGRS</sequence>
<evidence type="ECO:0000313" key="3">
    <source>
        <dbReference type="Proteomes" id="UP000322225"/>
    </source>
</evidence>
<gene>
    <name evidence="2" type="ORF">CI109_104584</name>
</gene>
<dbReference type="InterPro" id="IPR050993">
    <property type="entry name" value="Isochorismatase_domain"/>
</dbReference>
<dbReference type="GeneID" id="43590818"/>
<keyword evidence="3" id="KW-1185">Reference proteome</keyword>
<dbReference type="OrthoDB" id="269496at2759"/>
<name>A0A5M6BTQ0_9TREE</name>
<reference evidence="2" key="2">
    <citation type="submission" date="2024-01" db="EMBL/GenBank/DDBJ databases">
        <title>Comparative genomics of Cryptococcus and Kwoniella reveals pathogenesis evolution and contrasting modes of karyotype evolution via chromosome fusion or intercentromeric recombination.</title>
        <authorList>
            <person name="Coelho M.A."/>
            <person name="David-Palma M."/>
            <person name="Shea T."/>
            <person name="Bowers K."/>
            <person name="McGinley-Smith S."/>
            <person name="Mohammad A.W."/>
            <person name="Gnirke A."/>
            <person name="Yurkov A.M."/>
            <person name="Nowrousian M."/>
            <person name="Sun S."/>
            <person name="Cuomo C.A."/>
            <person name="Heitman J."/>
        </authorList>
    </citation>
    <scope>NUCLEOTIDE SEQUENCE</scope>
    <source>
        <strain evidence="2">CBS 12478</strain>
    </source>
</reference>
<comment type="similarity">
    <text evidence="1">Belongs to the isochorismatase family.</text>
</comment>
<protein>
    <submittedName>
        <fullName evidence="2">Uncharacterized protein</fullName>
    </submittedName>
</protein>
<evidence type="ECO:0000313" key="2">
    <source>
        <dbReference type="EMBL" id="WWD20109.1"/>
    </source>
</evidence>
<dbReference type="AlphaFoldDB" id="A0A5M6BTQ0"/>
<dbReference type="EMBL" id="CP144058">
    <property type="protein sequence ID" value="WWD20109.1"/>
    <property type="molecule type" value="Genomic_DNA"/>
</dbReference>
<dbReference type="Gene3D" id="3.40.50.850">
    <property type="entry name" value="Isochorismatase-like"/>
    <property type="match status" value="1"/>
</dbReference>
<evidence type="ECO:0000256" key="1">
    <source>
        <dbReference type="ARBA" id="ARBA00006336"/>
    </source>
</evidence>
<dbReference type="PANTHER" id="PTHR14119">
    <property type="entry name" value="HYDROLASE"/>
    <property type="match status" value="1"/>
</dbReference>
<dbReference type="RefSeq" id="XP_031859021.1">
    <property type="nucleotide sequence ID" value="XM_032006658.1"/>
</dbReference>
<dbReference type="InterPro" id="IPR036380">
    <property type="entry name" value="Isochorismatase-like_sf"/>
</dbReference>